<dbReference type="InterPro" id="IPR001789">
    <property type="entry name" value="Sig_transdc_resp-reg_receiver"/>
</dbReference>
<dbReference type="PANTHER" id="PTHR44520">
    <property type="entry name" value="RESPONSE REGULATOR RCP1-RELATED"/>
    <property type="match status" value="1"/>
</dbReference>
<feature type="domain" description="Response regulatory" evidence="2">
    <location>
        <begin position="7"/>
        <end position="133"/>
    </location>
</feature>
<dbReference type="Proteomes" id="UP000023541">
    <property type="component" value="Unassembled WGS sequence"/>
</dbReference>
<dbReference type="SMART" id="SM00448">
    <property type="entry name" value="REC"/>
    <property type="match status" value="1"/>
</dbReference>
<dbReference type="Pfam" id="PF00072">
    <property type="entry name" value="Response_reg"/>
    <property type="match status" value="1"/>
</dbReference>
<keyword evidence="4" id="KW-1185">Reference proteome</keyword>
<dbReference type="eggNOG" id="COG3437">
    <property type="taxonomic scope" value="Bacteria"/>
</dbReference>
<dbReference type="OrthoDB" id="673128at2"/>
<dbReference type="InterPro" id="IPR011006">
    <property type="entry name" value="CheY-like_superfamily"/>
</dbReference>
<name>A0A023BP39_9FLAO</name>
<dbReference type="EMBL" id="AQRA01000011">
    <property type="protein sequence ID" value="EZH71817.1"/>
    <property type="molecule type" value="Genomic_DNA"/>
</dbReference>
<evidence type="ECO:0000313" key="4">
    <source>
        <dbReference type="Proteomes" id="UP000023541"/>
    </source>
</evidence>
<reference evidence="3 4" key="1">
    <citation type="submission" date="2014-04" db="EMBL/GenBank/DDBJ databases">
        <title>Aquimarina sp. 22II-S11-z7 Genome Sequencing.</title>
        <authorList>
            <person name="Lai Q."/>
        </authorList>
    </citation>
    <scope>NUCLEOTIDE SEQUENCE [LARGE SCALE GENOMIC DNA]</scope>
    <source>
        <strain evidence="3 4">22II-S11-z7</strain>
    </source>
</reference>
<accession>A0A023BP39</accession>
<proteinExistence type="predicted"/>
<dbReference type="Gene3D" id="3.40.50.2300">
    <property type="match status" value="1"/>
</dbReference>
<dbReference type="PROSITE" id="PS50110">
    <property type="entry name" value="RESPONSE_REGULATORY"/>
    <property type="match status" value="1"/>
</dbReference>
<evidence type="ECO:0000256" key="1">
    <source>
        <dbReference type="PROSITE-ProRule" id="PRU00169"/>
    </source>
</evidence>
<dbReference type="RefSeq" id="WP_034246491.1">
    <property type="nucleotide sequence ID" value="NZ_AQRA01000011.1"/>
</dbReference>
<evidence type="ECO:0000313" key="3">
    <source>
        <dbReference type="EMBL" id="EZH71817.1"/>
    </source>
</evidence>
<dbReference type="GO" id="GO:0000160">
    <property type="term" value="P:phosphorelay signal transduction system"/>
    <property type="evidence" value="ECO:0007669"/>
    <property type="project" value="InterPro"/>
</dbReference>
<dbReference type="AlphaFoldDB" id="A0A023BP39"/>
<gene>
    <name evidence="3" type="ORF">ATO12_05415</name>
</gene>
<sequence length="133" mass="15212">MSKENHILCLIDDDNIHQFIIKKIVHKLSPNQKLLVFSNGEEGINFIRSTIGKIEKLPDLILLDINMPVMDGWGFLEEFVTITPEIKKEIIIYILSSSDNPTDTEKAKEFELVSGYLIKPINEEQLESLLESV</sequence>
<protein>
    <submittedName>
        <fullName evidence="3">Transcriptional regulator</fullName>
    </submittedName>
</protein>
<evidence type="ECO:0000259" key="2">
    <source>
        <dbReference type="PROSITE" id="PS50110"/>
    </source>
</evidence>
<dbReference type="SUPFAM" id="SSF52172">
    <property type="entry name" value="CheY-like"/>
    <property type="match status" value="1"/>
</dbReference>
<organism evidence="3 4">
    <name type="scientific">Aquimarina atlantica</name>
    <dbReference type="NCBI Taxonomy" id="1317122"/>
    <lineage>
        <taxon>Bacteria</taxon>
        <taxon>Pseudomonadati</taxon>
        <taxon>Bacteroidota</taxon>
        <taxon>Flavobacteriia</taxon>
        <taxon>Flavobacteriales</taxon>
        <taxon>Flavobacteriaceae</taxon>
        <taxon>Aquimarina</taxon>
    </lineage>
</organism>
<dbReference type="PANTHER" id="PTHR44520:SF2">
    <property type="entry name" value="RESPONSE REGULATOR RCP1"/>
    <property type="match status" value="1"/>
</dbReference>
<keyword evidence="1" id="KW-0597">Phosphoprotein</keyword>
<dbReference type="InterPro" id="IPR052893">
    <property type="entry name" value="TCS_response_regulator"/>
</dbReference>
<feature type="modified residue" description="4-aspartylphosphate" evidence="1">
    <location>
        <position position="64"/>
    </location>
</feature>
<comment type="caution">
    <text evidence="3">The sequence shown here is derived from an EMBL/GenBank/DDBJ whole genome shotgun (WGS) entry which is preliminary data.</text>
</comment>
<dbReference type="STRING" id="1317122.ATO12_05415"/>